<dbReference type="PANTHER" id="PTHR47959">
    <property type="entry name" value="ATP-DEPENDENT RNA HELICASE RHLE-RELATED"/>
    <property type="match status" value="1"/>
</dbReference>
<dbReference type="CDD" id="cd09641">
    <property type="entry name" value="Cas3''_I"/>
    <property type="match status" value="1"/>
</dbReference>
<evidence type="ECO:0000313" key="12">
    <source>
        <dbReference type="Proteomes" id="UP000315471"/>
    </source>
</evidence>
<dbReference type="InterPro" id="IPR006474">
    <property type="entry name" value="Helicase_Cas3_CRISPR-ass_core"/>
</dbReference>
<keyword evidence="9" id="KW-0051">Antiviral defense</keyword>
<comment type="similarity">
    <text evidence="2">In the central section; belongs to the CRISPR-associated helicase Cas3 family.</text>
</comment>
<dbReference type="EC" id="3.1.-.-" evidence="11"/>
<proteinExistence type="inferred from homology"/>
<dbReference type="Pfam" id="PF18019">
    <property type="entry name" value="Cas3_HD"/>
    <property type="match status" value="1"/>
</dbReference>
<dbReference type="GO" id="GO:0016787">
    <property type="term" value="F:hydrolase activity"/>
    <property type="evidence" value="ECO:0007669"/>
    <property type="project" value="UniProtKB-KW"/>
</dbReference>
<reference evidence="11 12" key="1">
    <citation type="submission" date="2019-02" db="EMBL/GenBank/DDBJ databases">
        <title>Deep-cultivation of Planctomycetes and their phenomic and genomic characterization uncovers novel biology.</title>
        <authorList>
            <person name="Wiegand S."/>
            <person name="Jogler M."/>
            <person name="Boedeker C."/>
            <person name="Pinto D."/>
            <person name="Vollmers J."/>
            <person name="Rivas-Marin E."/>
            <person name="Kohn T."/>
            <person name="Peeters S.H."/>
            <person name="Heuer A."/>
            <person name="Rast P."/>
            <person name="Oberbeckmann S."/>
            <person name="Bunk B."/>
            <person name="Jeske O."/>
            <person name="Meyerdierks A."/>
            <person name="Storesund J.E."/>
            <person name="Kallscheuer N."/>
            <person name="Luecker S."/>
            <person name="Lage O.M."/>
            <person name="Pohl T."/>
            <person name="Merkel B.J."/>
            <person name="Hornburger P."/>
            <person name="Mueller R.-W."/>
            <person name="Bruemmer F."/>
            <person name="Labrenz M."/>
            <person name="Spormann A.M."/>
            <person name="Op Den Camp H."/>
            <person name="Overmann J."/>
            <person name="Amann R."/>
            <person name="Jetten M.S.M."/>
            <person name="Mascher T."/>
            <person name="Medema M.H."/>
            <person name="Devos D.P."/>
            <person name="Kaster A.-K."/>
            <person name="Ovreas L."/>
            <person name="Rohde M."/>
            <person name="Galperin M.Y."/>
            <person name="Jogler C."/>
        </authorList>
    </citation>
    <scope>NUCLEOTIDE SEQUENCE [LARGE SCALE GENOMIC DNA]</scope>
    <source>
        <strain evidence="11 12">Q31b</strain>
    </source>
</reference>
<dbReference type="InterPro" id="IPR050079">
    <property type="entry name" value="DEAD_box_RNA_helicase"/>
</dbReference>
<comment type="similarity">
    <text evidence="1">In the N-terminal section; belongs to the CRISPR-associated nuclease Cas3-HD family.</text>
</comment>
<evidence type="ECO:0000259" key="10">
    <source>
        <dbReference type="PROSITE" id="PS51643"/>
    </source>
</evidence>
<dbReference type="OrthoDB" id="9810236at2"/>
<dbReference type="NCBIfam" id="TIGR01596">
    <property type="entry name" value="cas3_HD"/>
    <property type="match status" value="1"/>
</dbReference>
<sequence>MLEQLLAKSVDGTDASQHTTLRQHLADVFESAIGVVDASGCDQLAAFGLSPSQWYDRFRQTVLLSAAIHDLGKANNHFQRMIAGDSKPQAIRHEWISVWLAEQPVVKAWLLPAVDRCERCWHIAMAAVAGHHPKHSHCSPQVDCFGSEAIEVFAEHAGFRSCLLQIQSQLGLGEPPSQISTILHEGVKDHQRPRQFCSMVQQLADFFADEIFVDPPWRRFCACVKACVIASDVAGSALWEHLDTQASRQNWITETLNRRPSTEQLESIVTNRLDGNMLREFQLAIAGSDASITLVEAGCGSGKTVAAYQWAGQQHAGRRLWFCYPTTGTATAGFQGYLLEAETNDPNKQSVVDGADLFHSRQQYDMLQMLGSRESDETMDDTSVRVESLKAWDTKTVACTVDSLLSILQNQRRGLYSWPAISQSAIVFDEVHSYDDMLFGNLLTFLRELPGIPVLVMTASLPTSRRNAIEKAAKGGNRSFCCVAGPEDLEQLPRYIRHKLGVSVTRDDALELVRDEFDSGGRVLWISNTVERTRKLGLELADCNARVYHSRFIYKDRVDRHNEVTAMFDSTDAGCATTTQVAEMSLDLKHATLLVTELAPIPALIQRLGRLNRAIHPDQPAEERPVRPFIVIDPVRDDGEFSSAPYRESDLELARTWLDSLGTEPLSQEQLVEAWRAMDISEKIELETSGWLTGGIETPVDAIRTAGYGVTVIRENDLPNAKRDRSVVAYTLPMNYPVSDNWQLGNYRHGGFPVASETAIDYCSETGAVWSTFVII</sequence>
<keyword evidence="12" id="KW-1185">Reference proteome</keyword>
<accession>A0A5C6E7D0</accession>
<feature type="domain" description="HD Cas3-type" evidence="10">
    <location>
        <begin position="14"/>
        <end position="207"/>
    </location>
</feature>
<keyword evidence="8" id="KW-0067">ATP-binding</keyword>
<evidence type="ECO:0000256" key="6">
    <source>
        <dbReference type="ARBA" id="ARBA00022801"/>
    </source>
</evidence>
<dbReference type="Proteomes" id="UP000315471">
    <property type="component" value="Unassembled WGS sequence"/>
</dbReference>
<comment type="caution">
    <text evidence="11">The sequence shown here is derived from an EMBL/GenBank/DDBJ whole genome shotgun (WGS) entry which is preliminary data.</text>
</comment>
<evidence type="ECO:0000313" key="11">
    <source>
        <dbReference type="EMBL" id="TWU43857.1"/>
    </source>
</evidence>
<dbReference type="GO" id="GO:0046872">
    <property type="term" value="F:metal ion binding"/>
    <property type="evidence" value="ECO:0007669"/>
    <property type="project" value="UniProtKB-KW"/>
</dbReference>
<protein>
    <submittedName>
        <fullName evidence="11">Putative CRISPR-associated nuclease/helicase Cas3</fullName>
        <ecNumber evidence="11">3.1.-.-</ecNumber>
    </submittedName>
</protein>
<organism evidence="11 12">
    <name type="scientific">Novipirellula aureliae</name>
    <dbReference type="NCBI Taxonomy" id="2527966"/>
    <lineage>
        <taxon>Bacteria</taxon>
        <taxon>Pseudomonadati</taxon>
        <taxon>Planctomycetota</taxon>
        <taxon>Planctomycetia</taxon>
        <taxon>Pirellulales</taxon>
        <taxon>Pirellulaceae</taxon>
        <taxon>Novipirellula</taxon>
    </lineage>
</organism>
<dbReference type="Gene3D" id="1.10.3210.30">
    <property type="match status" value="1"/>
</dbReference>
<evidence type="ECO:0000256" key="4">
    <source>
        <dbReference type="ARBA" id="ARBA00022723"/>
    </source>
</evidence>
<dbReference type="GO" id="GO:0005524">
    <property type="term" value="F:ATP binding"/>
    <property type="evidence" value="ECO:0007669"/>
    <property type="project" value="UniProtKB-KW"/>
</dbReference>
<dbReference type="InterPro" id="IPR027417">
    <property type="entry name" value="P-loop_NTPase"/>
</dbReference>
<evidence type="ECO:0000256" key="3">
    <source>
        <dbReference type="ARBA" id="ARBA00022722"/>
    </source>
</evidence>
<dbReference type="GO" id="GO:0051607">
    <property type="term" value="P:defense response to virus"/>
    <property type="evidence" value="ECO:0007669"/>
    <property type="project" value="UniProtKB-KW"/>
</dbReference>
<evidence type="ECO:0000256" key="9">
    <source>
        <dbReference type="ARBA" id="ARBA00023118"/>
    </source>
</evidence>
<dbReference type="NCBIfam" id="TIGR01587">
    <property type="entry name" value="cas3_core"/>
    <property type="match status" value="1"/>
</dbReference>
<dbReference type="AlphaFoldDB" id="A0A5C6E7D0"/>
<keyword evidence="5" id="KW-0547">Nucleotide-binding</keyword>
<gene>
    <name evidence="11" type="primary">cas3</name>
    <name evidence="11" type="ORF">Q31b_13890</name>
</gene>
<dbReference type="RefSeq" id="WP_146598920.1">
    <property type="nucleotide sequence ID" value="NZ_SJPY01000002.1"/>
</dbReference>
<dbReference type="PROSITE" id="PS51643">
    <property type="entry name" value="HD_CAS3"/>
    <property type="match status" value="1"/>
</dbReference>
<keyword evidence="6 11" id="KW-0378">Hydrolase</keyword>
<dbReference type="GO" id="GO:0005829">
    <property type="term" value="C:cytosol"/>
    <property type="evidence" value="ECO:0007669"/>
    <property type="project" value="TreeGrafter"/>
</dbReference>
<dbReference type="GO" id="GO:0003676">
    <property type="term" value="F:nucleic acid binding"/>
    <property type="evidence" value="ECO:0007669"/>
    <property type="project" value="InterPro"/>
</dbReference>
<name>A0A5C6E7D0_9BACT</name>
<dbReference type="InterPro" id="IPR011545">
    <property type="entry name" value="DEAD/DEAH_box_helicase_dom"/>
</dbReference>
<evidence type="ECO:0000256" key="5">
    <source>
        <dbReference type="ARBA" id="ARBA00022741"/>
    </source>
</evidence>
<keyword evidence="7 11" id="KW-0347">Helicase</keyword>
<dbReference type="SUPFAM" id="SSF52540">
    <property type="entry name" value="P-loop containing nucleoside triphosphate hydrolases"/>
    <property type="match status" value="1"/>
</dbReference>
<dbReference type="EMBL" id="SJPY01000002">
    <property type="protein sequence ID" value="TWU43857.1"/>
    <property type="molecule type" value="Genomic_DNA"/>
</dbReference>
<evidence type="ECO:0000256" key="8">
    <source>
        <dbReference type="ARBA" id="ARBA00022840"/>
    </source>
</evidence>
<evidence type="ECO:0000256" key="2">
    <source>
        <dbReference type="ARBA" id="ARBA00009046"/>
    </source>
</evidence>
<keyword evidence="4" id="KW-0479">Metal-binding</keyword>
<evidence type="ECO:0000256" key="7">
    <source>
        <dbReference type="ARBA" id="ARBA00022806"/>
    </source>
</evidence>
<dbReference type="InterPro" id="IPR038257">
    <property type="entry name" value="CRISPR-assoc_Cas3_HD_sf"/>
</dbReference>
<dbReference type="Pfam" id="PF00270">
    <property type="entry name" value="DEAD"/>
    <property type="match status" value="1"/>
</dbReference>
<keyword evidence="3" id="KW-0540">Nuclease</keyword>
<dbReference type="PANTHER" id="PTHR47959:SF16">
    <property type="entry name" value="CRISPR-ASSOCIATED NUCLEASE_HELICASE CAS3-RELATED"/>
    <property type="match status" value="1"/>
</dbReference>
<dbReference type="Pfam" id="PF22590">
    <property type="entry name" value="Cas3-like_C_2"/>
    <property type="match status" value="1"/>
</dbReference>
<dbReference type="InterPro" id="IPR006483">
    <property type="entry name" value="CRISPR-assoc_Cas3_HD"/>
</dbReference>
<dbReference type="Gene3D" id="3.40.50.300">
    <property type="entry name" value="P-loop containing nucleotide triphosphate hydrolases"/>
    <property type="match status" value="2"/>
</dbReference>
<evidence type="ECO:0000256" key="1">
    <source>
        <dbReference type="ARBA" id="ARBA00006847"/>
    </source>
</evidence>
<dbReference type="GO" id="GO:0003724">
    <property type="term" value="F:RNA helicase activity"/>
    <property type="evidence" value="ECO:0007669"/>
    <property type="project" value="TreeGrafter"/>
</dbReference>
<dbReference type="InterPro" id="IPR054712">
    <property type="entry name" value="Cas3-like_dom"/>
</dbReference>
<dbReference type="GO" id="GO:0004518">
    <property type="term" value="F:nuclease activity"/>
    <property type="evidence" value="ECO:0007669"/>
    <property type="project" value="UniProtKB-KW"/>
</dbReference>